<keyword evidence="2" id="KW-0677">Repeat</keyword>
<evidence type="ECO:0000313" key="5">
    <source>
        <dbReference type="Proteomes" id="UP000029121"/>
    </source>
</evidence>
<dbReference type="eggNOG" id="KOG4197">
    <property type="taxonomic scope" value="Eukaryota"/>
</dbReference>
<accession>R0G9G2</accession>
<feature type="repeat" description="PPR" evidence="3">
    <location>
        <begin position="444"/>
        <end position="478"/>
    </location>
</feature>
<feature type="repeat" description="PPR" evidence="3">
    <location>
        <begin position="304"/>
        <end position="338"/>
    </location>
</feature>
<evidence type="ECO:0000313" key="4">
    <source>
        <dbReference type="EMBL" id="EOA13204.1"/>
    </source>
</evidence>
<feature type="repeat" description="PPR" evidence="3">
    <location>
        <begin position="162"/>
        <end position="196"/>
    </location>
</feature>
<feature type="repeat" description="PPR" evidence="3">
    <location>
        <begin position="374"/>
        <end position="408"/>
    </location>
</feature>
<dbReference type="KEGG" id="crb:17876519"/>
<evidence type="ECO:0000256" key="3">
    <source>
        <dbReference type="PROSITE-ProRule" id="PRU00708"/>
    </source>
</evidence>
<feature type="repeat" description="PPR" evidence="3">
    <location>
        <begin position="268"/>
        <end position="303"/>
    </location>
</feature>
<protein>
    <recommendedName>
        <fullName evidence="6">Pentacotripeptide-repeat region of PRORP domain-containing protein</fullName>
    </recommendedName>
</protein>
<dbReference type="Pfam" id="PF13812">
    <property type="entry name" value="PPR_3"/>
    <property type="match status" value="2"/>
</dbReference>
<dbReference type="SUPFAM" id="SSF48452">
    <property type="entry name" value="TPR-like"/>
    <property type="match status" value="1"/>
</dbReference>
<feature type="repeat" description="PPR" evidence="3">
    <location>
        <begin position="339"/>
        <end position="373"/>
    </location>
</feature>
<dbReference type="Pfam" id="PF01535">
    <property type="entry name" value="PPR"/>
    <property type="match status" value="1"/>
</dbReference>
<dbReference type="InterPro" id="IPR044179">
    <property type="entry name" value="PPR5-like"/>
</dbReference>
<keyword evidence="5" id="KW-1185">Reference proteome</keyword>
<dbReference type="Gene3D" id="1.25.40.10">
    <property type="entry name" value="Tetratricopeptide repeat domain"/>
    <property type="match status" value="4"/>
</dbReference>
<feature type="repeat" description="PPR" evidence="3">
    <location>
        <begin position="233"/>
        <end position="267"/>
    </location>
</feature>
<dbReference type="PANTHER" id="PTHR47874">
    <property type="entry name" value="EXPRESSED PROTEIN"/>
    <property type="match status" value="1"/>
</dbReference>
<sequence>KCLILEISLRIVQMVSFSTSTPHAPPLPTTFNRRPTERIFTVRCISISPREPNHTISSDYSNNTSSLSIRDTRQSKWLMNTENANERDSKEDTNTKIASRKAISIILRREATKAIIEKKKGSKKLLPRTVLESLHERITALRWESALQVFELLREQLWYKPNVGIYVKLIVMLGKCKQPEKAHELFQAMINEGCVVNHEVYTALLSAYSRSGRFDDAFTLLERMKSSHNCQPDVHTYSILIKSFLQVFAFDKVQDLLSDMRRQGIRPNTITYNTLIDAYGKAKMFVEMESTLIQMLGEDDCKPDSWTMNSTLRAFGGNGQIEMMENCYEKFQSSGIEPNIRTFNILLDSYGKSGNYKKMSAVMEYMQKYQFSWTIVTYNVVIDAFGRAGDLKQMEYLFRLMQSERIKPSCVTLCSLVRAYGRAGKADKLGGVLRFIENSDIRLDLVFFNCLVDAYGRMEKFAEMKGVLELMEKKGFKPDKVTYRTMVKAYRISGMTTHVKELHGVVDSVGEAQVVLRKPDF</sequence>
<name>R0G9G2_9BRAS</name>
<feature type="non-terminal residue" evidence="4">
    <location>
        <position position="1"/>
    </location>
</feature>
<gene>
    <name evidence="4" type="ORF">CARUB_v10026229mg</name>
</gene>
<feature type="repeat" description="PPR" evidence="3">
    <location>
        <begin position="197"/>
        <end position="227"/>
    </location>
</feature>
<dbReference type="AlphaFoldDB" id="R0G9G2"/>
<organism evidence="4 5">
    <name type="scientific">Capsella rubella</name>
    <dbReference type="NCBI Taxonomy" id="81985"/>
    <lineage>
        <taxon>Eukaryota</taxon>
        <taxon>Viridiplantae</taxon>
        <taxon>Streptophyta</taxon>
        <taxon>Embryophyta</taxon>
        <taxon>Tracheophyta</taxon>
        <taxon>Spermatophyta</taxon>
        <taxon>Magnoliopsida</taxon>
        <taxon>eudicotyledons</taxon>
        <taxon>Gunneridae</taxon>
        <taxon>Pentapetalae</taxon>
        <taxon>rosids</taxon>
        <taxon>malvids</taxon>
        <taxon>Brassicales</taxon>
        <taxon>Brassicaceae</taxon>
        <taxon>Camelineae</taxon>
        <taxon>Capsella</taxon>
    </lineage>
</organism>
<comment type="similarity">
    <text evidence="1">Belongs to the PPR family. P subfamily.</text>
</comment>
<evidence type="ECO:0008006" key="6">
    <source>
        <dbReference type="Google" id="ProtNLM"/>
    </source>
</evidence>
<dbReference type="NCBIfam" id="TIGR00756">
    <property type="entry name" value="PPR"/>
    <property type="match status" value="6"/>
</dbReference>
<dbReference type="PANTHER" id="PTHR47874:SF6">
    <property type="entry name" value="PENTATRICOPEPTIDE REPEAT-CONTAINING PROTEIN"/>
    <property type="match status" value="1"/>
</dbReference>
<dbReference type="InterPro" id="IPR002885">
    <property type="entry name" value="PPR_rpt"/>
</dbReference>
<proteinExistence type="inferred from homology"/>
<evidence type="ECO:0000256" key="2">
    <source>
        <dbReference type="ARBA" id="ARBA00022737"/>
    </source>
</evidence>
<dbReference type="Proteomes" id="UP000029121">
    <property type="component" value="Unassembled WGS sequence"/>
</dbReference>
<reference evidence="5" key="1">
    <citation type="journal article" date="2013" name="Nat. Genet.">
        <title>The Capsella rubella genome and the genomic consequences of rapid mating system evolution.</title>
        <authorList>
            <person name="Slotte T."/>
            <person name="Hazzouri K.M."/>
            <person name="Agren J.A."/>
            <person name="Koenig D."/>
            <person name="Maumus F."/>
            <person name="Guo Y.L."/>
            <person name="Steige K."/>
            <person name="Platts A.E."/>
            <person name="Escobar J.S."/>
            <person name="Newman L.K."/>
            <person name="Wang W."/>
            <person name="Mandakova T."/>
            <person name="Vello E."/>
            <person name="Smith L.M."/>
            <person name="Henz S.R."/>
            <person name="Steffen J."/>
            <person name="Takuno S."/>
            <person name="Brandvain Y."/>
            <person name="Coop G."/>
            <person name="Andolfatto P."/>
            <person name="Hu T.T."/>
            <person name="Blanchette M."/>
            <person name="Clark R.M."/>
            <person name="Quesneville H."/>
            <person name="Nordborg M."/>
            <person name="Gaut B.S."/>
            <person name="Lysak M.A."/>
            <person name="Jenkins J."/>
            <person name="Grimwood J."/>
            <person name="Chapman J."/>
            <person name="Prochnik S."/>
            <person name="Shu S."/>
            <person name="Rokhsar D."/>
            <person name="Schmutz J."/>
            <person name="Weigel D."/>
            <person name="Wright S.I."/>
        </authorList>
    </citation>
    <scope>NUCLEOTIDE SEQUENCE [LARGE SCALE GENOMIC DNA]</scope>
    <source>
        <strain evidence="5">cv. Monte Gargano</strain>
    </source>
</reference>
<dbReference type="OrthoDB" id="185373at2759"/>
<dbReference type="Pfam" id="PF13041">
    <property type="entry name" value="PPR_2"/>
    <property type="match status" value="2"/>
</dbReference>
<dbReference type="GO" id="GO:0003729">
    <property type="term" value="F:mRNA binding"/>
    <property type="evidence" value="ECO:0007669"/>
    <property type="project" value="InterPro"/>
</dbReference>
<dbReference type="PROSITE" id="PS51375">
    <property type="entry name" value="PPR"/>
    <property type="match status" value="8"/>
</dbReference>
<dbReference type="InterPro" id="IPR011990">
    <property type="entry name" value="TPR-like_helical_dom_sf"/>
</dbReference>
<dbReference type="EMBL" id="KB870812">
    <property type="protein sequence ID" value="EOA13204.1"/>
    <property type="molecule type" value="Genomic_DNA"/>
</dbReference>
<evidence type="ECO:0000256" key="1">
    <source>
        <dbReference type="ARBA" id="ARBA00007626"/>
    </source>
</evidence>